<feature type="compositionally biased region" description="Polar residues" evidence="1">
    <location>
        <begin position="1"/>
        <end position="19"/>
    </location>
</feature>
<feature type="compositionally biased region" description="Basic and acidic residues" evidence="1">
    <location>
        <begin position="379"/>
        <end position="394"/>
    </location>
</feature>
<protein>
    <submittedName>
        <fullName evidence="2">Uncharacterized protein</fullName>
    </submittedName>
</protein>
<feature type="compositionally biased region" description="Basic and acidic residues" evidence="1">
    <location>
        <begin position="273"/>
        <end position="288"/>
    </location>
</feature>
<evidence type="ECO:0000313" key="3">
    <source>
        <dbReference type="Proteomes" id="UP000265515"/>
    </source>
</evidence>
<dbReference type="AlphaFoldDB" id="A0A388KCD4"/>
<accession>A0A388KCD4</accession>
<sequence>MEQNRNRSLSASALSTRMESASGDVPPSISAAGAWPRWGSAALRVPSMPGGLPPLPTFKALPQWDCRNVFSPPRSDTYTSMPPQRAKESLSSLMGQAAGGQPQLPFQRGFPTPMGWGCRMSAQAFHVCRGRGPSTTRLQVGESHTSVASEDGRAAMQTSNMEVGLCGQAETQRGAFGGTGGGVHTGVAGEDGRAAMQTSNMEVGLRGQAETQRGAFGGGGPPPICPIARSNGFHTAGNGRWGELATLPQRKGAGRMQWSCGGHCQDAGSAGDGDCRCGGDRRRQRAESDMSEGSKYQCTGGGGRRGRSDSPAAGGRDETMSDITTTLADSNKQNAEMLVGTFVTALEGLNKTMADGNTALLQCFVVLTRPLAGCFARDSNGHGDRDGEGRPHEQ</sequence>
<feature type="region of interest" description="Disordered" evidence="1">
    <location>
        <begin position="375"/>
        <end position="394"/>
    </location>
</feature>
<feature type="region of interest" description="Disordered" evidence="1">
    <location>
        <begin position="267"/>
        <end position="319"/>
    </location>
</feature>
<dbReference type="Gramene" id="GBG67718">
    <property type="protein sequence ID" value="GBG67718"/>
    <property type="gene ID" value="CBR_g846"/>
</dbReference>
<dbReference type="EMBL" id="BFEA01000091">
    <property type="protein sequence ID" value="GBG67718.1"/>
    <property type="molecule type" value="Genomic_DNA"/>
</dbReference>
<name>A0A388KCD4_CHABU</name>
<proteinExistence type="predicted"/>
<evidence type="ECO:0000313" key="2">
    <source>
        <dbReference type="EMBL" id="GBG67718.1"/>
    </source>
</evidence>
<organism evidence="2 3">
    <name type="scientific">Chara braunii</name>
    <name type="common">Braun's stonewort</name>
    <dbReference type="NCBI Taxonomy" id="69332"/>
    <lineage>
        <taxon>Eukaryota</taxon>
        <taxon>Viridiplantae</taxon>
        <taxon>Streptophyta</taxon>
        <taxon>Charophyceae</taxon>
        <taxon>Charales</taxon>
        <taxon>Characeae</taxon>
        <taxon>Chara</taxon>
    </lineage>
</organism>
<feature type="region of interest" description="Disordered" evidence="1">
    <location>
        <begin position="1"/>
        <end position="26"/>
    </location>
</feature>
<reference evidence="2 3" key="1">
    <citation type="journal article" date="2018" name="Cell">
        <title>The Chara Genome: Secondary Complexity and Implications for Plant Terrestrialization.</title>
        <authorList>
            <person name="Nishiyama T."/>
            <person name="Sakayama H."/>
            <person name="Vries J.D."/>
            <person name="Buschmann H."/>
            <person name="Saint-Marcoux D."/>
            <person name="Ullrich K.K."/>
            <person name="Haas F.B."/>
            <person name="Vanderstraeten L."/>
            <person name="Becker D."/>
            <person name="Lang D."/>
            <person name="Vosolsobe S."/>
            <person name="Rombauts S."/>
            <person name="Wilhelmsson P.K.I."/>
            <person name="Janitza P."/>
            <person name="Kern R."/>
            <person name="Heyl A."/>
            <person name="Rumpler F."/>
            <person name="Villalobos L.I.A.C."/>
            <person name="Clay J.M."/>
            <person name="Skokan R."/>
            <person name="Toyoda A."/>
            <person name="Suzuki Y."/>
            <person name="Kagoshima H."/>
            <person name="Schijlen E."/>
            <person name="Tajeshwar N."/>
            <person name="Catarino B."/>
            <person name="Hetherington A.J."/>
            <person name="Saltykova A."/>
            <person name="Bonnot C."/>
            <person name="Breuninger H."/>
            <person name="Symeonidi A."/>
            <person name="Radhakrishnan G.V."/>
            <person name="Van Nieuwerburgh F."/>
            <person name="Deforce D."/>
            <person name="Chang C."/>
            <person name="Karol K.G."/>
            <person name="Hedrich R."/>
            <person name="Ulvskov P."/>
            <person name="Glockner G."/>
            <person name="Delwiche C.F."/>
            <person name="Petrasek J."/>
            <person name="Van de Peer Y."/>
            <person name="Friml J."/>
            <person name="Beilby M."/>
            <person name="Dolan L."/>
            <person name="Kohara Y."/>
            <person name="Sugano S."/>
            <person name="Fujiyama A."/>
            <person name="Delaux P.-M."/>
            <person name="Quint M."/>
            <person name="TheiBen G."/>
            <person name="Hagemann M."/>
            <person name="Harholt J."/>
            <person name="Dunand C."/>
            <person name="Zachgo S."/>
            <person name="Langdale J."/>
            <person name="Maumus F."/>
            <person name="Straeten D.V.D."/>
            <person name="Gould S.B."/>
            <person name="Rensing S.A."/>
        </authorList>
    </citation>
    <scope>NUCLEOTIDE SEQUENCE [LARGE SCALE GENOMIC DNA]</scope>
    <source>
        <strain evidence="2 3">S276</strain>
    </source>
</reference>
<keyword evidence="3" id="KW-1185">Reference proteome</keyword>
<evidence type="ECO:0000256" key="1">
    <source>
        <dbReference type="SAM" id="MobiDB-lite"/>
    </source>
</evidence>
<comment type="caution">
    <text evidence="2">The sequence shown here is derived from an EMBL/GenBank/DDBJ whole genome shotgun (WGS) entry which is preliminary data.</text>
</comment>
<dbReference type="Proteomes" id="UP000265515">
    <property type="component" value="Unassembled WGS sequence"/>
</dbReference>
<gene>
    <name evidence="2" type="ORF">CBR_g846</name>
</gene>